<protein>
    <recommendedName>
        <fullName evidence="4">Transposase</fullName>
    </recommendedName>
</protein>
<evidence type="ECO:0000313" key="3">
    <source>
        <dbReference type="Proteomes" id="UP000313988"/>
    </source>
</evidence>
<comment type="caution">
    <text evidence="2">The sequence shown here is derived from an EMBL/GenBank/DDBJ whole genome shotgun (WGS) entry which is preliminary data.</text>
</comment>
<evidence type="ECO:0008006" key="4">
    <source>
        <dbReference type="Google" id="ProtNLM"/>
    </source>
</evidence>
<gene>
    <name evidence="2" type="ORF">FHR04_02665</name>
</gene>
<dbReference type="OrthoDB" id="68774at2"/>
<feature type="region of interest" description="Disordered" evidence="1">
    <location>
        <begin position="1"/>
        <end position="39"/>
    </location>
</feature>
<reference evidence="2 3" key="1">
    <citation type="submission" date="2019-06" db="EMBL/GenBank/DDBJ databases">
        <title>Genome sequence of Deinococcus radiopugnans ATCC 19172.</title>
        <authorList>
            <person name="Maclea K.S."/>
            <person name="Maynard C.R."/>
        </authorList>
    </citation>
    <scope>NUCLEOTIDE SEQUENCE [LARGE SCALE GENOMIC DNA]</scope>
    <source>
        <strain evidence="2 3">ATCC 19172</strain>
    </source>
</reference>
<sequence>MERAAGSQRRVNQELASLGHNTPNTSAVERHNGTARRMNPHQVRRSLAFARLPHVRQTVSDLVNGIYNFCRVNRSLRVKLDEPVRRRQYAQRTPAMAIGITDTVWSVLRLLGTVVVPNPCRS</sequence>
<proteinExistence type="predicted"/>
<evidence type="ECO:0000256" key="1">
    <source>
        <dbReference type="SAM" id="MobiDB-lite"/>
    </source>
</evidence>
<organism evidence="2 3">
    <name type="scientific">Deinococcus radiopugnans ATCC 19172</name>
    <dbReference type="NCBI Taxonomy" id="585398"/>
    <lineage>
        <taxon>Bacteria</taxon>
        <taxon>Thermotogati</taxon>
        <taxon>Deinococcota</taxon>
        <taxon>Deinococci</taxon>
        <taxon>Deinococcales</taxon>
        <taxon>Deinococcaceae</taxon>
        <taxon>Deinococcus</taxon>
    </lineage>
</organism>
<accession>A0A5C4YB62</accession>
<dbReference type="Proteomes" id="UP000313988">
    <property type="component" value="Unassembled WGS sequence"/>
</dbReference>
<evidence type="ECO:0000313" key="2">
    <source>
        <dbReference type="EMBL" id="TNM72836.1"/>
    </source>
</evidence>
<name>A0A5C4YB62_9DEIO</name>
<dbReference type="AlphaFoldDB" id="A0A5C4YB62"/>
<dbReference type="EMBL" id="VDMO01000002">
    <property type="protein sequence ID" value="TNM72836.1"/>
    <property type="molecule type" value="Genomic_DNA"/>
</dbReference>